<protein>
    <submittedName>
        <fullName evidence="9">Beta-1,3-glucan-binding protein 1 isoform X2</fullName>
    </submittedName>
</protein>
<dbReference type="PROSITE" id="PS51762">
    <property type="entry name" value="GH16_2"/>
    <property type="match status" value="1"/>
</dbReference>
<dbReference type="PANTHER" id="PTHR10963">
    <property type="entry name" value="GLYCOSYL HYDROLASE-RELATED"/>
    <property type="match status" value="1"/>
</dbReference>
<dbReference type="Proteomes" id="UP000829291">
    <property type="component" value="Chromosome 4"/>
</dbReference>
<sequence>MKTLALIFVAFCCIGICAYTVPDPDIQLLSPRGIRVSIPDATGIQLVAFNGNVNKNIIPDQSGSISREIFRPTSSKWMFEDTHTLVQRRDVLHYWIYIQVDGSPHKKTGSWSPSATSPSGSCTPSITTTTRQGLICQGQLILEDNFDSFNTSIWSREIFIPSQPQYEFCVYHNHQQSVRIKNGTLHVIPSLLEDSYGERATAVGTMTLAECTSQVPSDCSRSATGYLILPPVISARLTTINHFNFQYGRVEIRAKFPEGDWLYPELWLQPKNPTQFSEFKSVFVRLGMARGNQVLTGTTGNYDGRLLEFGLRAGSAPNFQSVDIQKFSNITGHWTSGFHVYSTTWNADGFVFHVDGEEAGRLTPRPNDWFSNSNASSGTRNKMSPFDGQFYITLGVGVGGVRDFPDNLRSGDGVGYEKPWKNVAAKEYFVREDDVLAAPLSLQNDQNIARS</sequence>
<keyword evidence="3" id="KW-0391">Immunity</keyword>
<feature type="compositionally biased region" description="Low complexity" evidence="4">
    <location>
        <begin position="109"/>
        <end position="124"/>
    </location>
</feature>
<dbReference type="PROSITE" id="PS51969">
    <property type="entry name" value="CBM39"/>
    <property type="match status" value="1"/>
</dbReference>
<evidence type="ECO:0000313" key="8">
    <source>
        <dbReference type="Proteomes" id="UP000829291"/>
    </source>
</evidence>
<name>A0ABM3FWM9_NEOLC</name>
<dbReference type="GeneID" id="107220563"/>
<feature type="chain" id="PRO_5045039528" evidence="5">
    <location>
        <begin position="19"/>
        <end position="451"/>
    </location>
</feature>
<keyword evidence="5" id="KW-0732">Signal</keyword>
<dbReference type="InterPro" id="IPR050546">
    <property type="entry name" value="Glycosyl_Hydrlase_16"/>
</dbReference>
<dbReference type="Gene3D" id="2.60.40.2140">
    <property type="entry name" value="Beta-1,3-glucan-recognition protein, N-terminal domain"/>
    <property type="match status" value="1"/>
</dbReference>
<evidence type="ECO:0000256" key="5">
    <source>
        <dbReference type="SAM" id="SignalP"/>
    </source>
</evidence>
<reference evidence="9" key="1">
    <citation type="submission" date="2025-08" db="UniProtKB">
        <authorList>
            <consortium name="RefSeq"/>
        </authorList>
    </citation>
    <scope>IDENTIFICATION</scope>
    <source>
        <tissue evidence="9">Thorax and Abdomen</tissue>
    </source>
</reference>
<evidence type="ECO:0000313" key="9">
    <source>
        <dbReference type="RefSeq" id="XP_046592412.1"/>
    </source>
</evidence>
<dbReference type="InterPro" id="IPR013320">
    <property type="entry name" value="ConA-like_dom_sf"/>
</dbReference>
<dbReference type="PANTHER" id="PTHR10963:SF60">
    <property type="entry name" value="GRAM-NEGATIVE BACTERIA-BINDING PROTEIN 1-RELATED"/>
    <property type="match status" value="1"/>
</dbReference>
<dbReference type="Pfam" id="PF15886">
    <property type="entry name" value="CBM39"/>
    <property type="match status" value="1"/>
</dbReference>
<feature type="region of interest" description="Disordered" evidence="4">
    <location>
        <begin position="105"/>
        <end position="124"/>
    </location>
</feature>
<gene>
    <name evidence="9" type="primary">LOC107220563</name>
</gene>
<dbReference type="InterPro" id="IPR043030">
    <property type="entry name" value="BGBP_N_sf"/>
</dbReference>
<feature type="signal peptide" evidence="5">
    <location>
        <begin position="1"/>
        <end position="18"/>
    </location>
</feature>
<accession>A0ABM3FWM9</accession>
<keyword evidence="8" id="KW-1185">Reference proteome</keyword>
<dbReference type="InterPro" id="IPR031756">
    <property type="entry name" value="BGBP_N"/>
</dbReference>
<evidence type="ECO:0000256" key="1">
    <source>
        <dbReference type="ARBA" id="ARBA00008781"/>
    </source>
</evidence>
<keyword evidence="2" id="KW-0399">Innate immunity</keyword>
<organism evidence="8 9">
    <name type="scientific">Neodiprion lecontei</name>
    <name type="common">Redheaded pine sawfly</name>
    <dbReference type="NCBI Taxonomy" id="441921"/>
    <lineage>
        <taxon>Eukaryota</taxon>
        <taxon>Metazoa</taxon>
        <taxon>Ecdysozoa</taxon>
        <taxon>Arthropoda</taxon>
        <taxon>Hexapoda</taxon>
        <taxon>Insecta</taxon>
        <taxon>Pterygota</taxon>
        <taxon>Neoptera</taxon>
        <taxon>Endopterygota</taxon>
        <taxon>Hymenoptera</taxon>
        <taxon>Tenthredinoidea</taxon>
        <taxon>Diprionidae</taxon>
        <taxon>Diprioninae</taxon>
        <taxon>Neodiprion</taxon>
    </lineage>
</organism>
<dbReference type="RefSeq" id="XP_046592412.1">
    <property type="nucleotide sequence ID" value="XM_046736456.1"/>
</dbReference>
<feature type="domain" description="GH16" evidence="6">
    <location>
        <begin position="116"/>
        <end position="425"/>
    </location>
</feature>
<evidence type="ECO:0000259" key="7">
    <source>
        <dbReference type="PROSITE" id="PS51969"/>
    </source>
</evidence>
<proteinExistence type="inferred from homology"/>
<dbReference type="InterPro" id="IPR000757">
    <property type="entry name" value="Beta-glucanase-like"/>
</dbReference>
<dbReference type="Gene3D" id="2.60.120.200">
    <property type="match status" value="1"/>
</dbReference>
<dbReference type="SUPFAM" id="SSF49899">
    <property type="entry name" value="Concanavalin A-like lectins/glucanases"/>
    <property type="match status" value="1"/>
</dbReference>
<evidence type="ECO:0000256" key="2">
    <source>
        <dbReference type="ARBA" id="ARBA00022588"/>
    </source>
</evidence>
<feature type="domain" description="CBM39" evidence="7">
    <location>
        <begin position="19"/>
        <end position="120"/>
    </location>
</feature>
<evidence type="ECO:0000259" key="6">
    <source>
        <dbReference type="PROSITE" id="PS51762"/>
    </source>
</evidence>
<comment type="similarity">
    <text evidence="1">Belongs to the insect beta-1,3-glucan binding protein family.</text>
</comment>
<evidence type="ECO:0000256" key="3">
    <source>
        <dbReference type="ARBA" id="ARBA00022859"/>
    </source>
</evidence>
<evidence type="ECO:0000256" key="4">
    <source>
        <dbReference type="SAM" id="MobiDB-lite"/>
    </source>
</evidence>